<dbReference type="EMBL" id="JABKKJ010000011">
    <property type="protein sequence ID" value="NPE25435.1"/>
    <property type="molecule type" value="Genomic_DNA"/>
</dbReference>
<dbReference type="Gene3D" id="3.60.40.10">
    <property type="entry name" value="PPM-type phosphatase domain"/>
    <property type="match status" value="1"/>
</dbReference>
<accession>A0ABX2B409</accession>
<comment type="caution">
    <text evidence="1">The sequence shown here is derived from an EMBL/GenBank/DDBJ whole genome shotgun (WGS) entry which is preliminary data.</text>
</comment>
<organism evidence="1 2">
    <name type="scientific">Xylanibacter caecicola</name>
    <dbReference type="NCBI Taxonomy" id="2736294"/>
    <lineage>
        <taxon>Bacteria</taxon>
        <taxon>Pseudomonadati</taxon>
        <taxon>Bacteroidota</taxon>
        <taxon>Bacteroidia</taxon>
        <taxon>Bacteroidales</taxon>
        <taxon>Prevotellaceae</taxon>
        <taxon>Xylanibacter</taxon>
    </lineage>
</organism>
<evidence type="ECO:0000313" key="1">
    <source>
        <dbReference type="EMBL" id="NPE25435.1"/>
    </source>
</evidence>
<proteinExistence type="predicted"/>
<keyword evidence="2" id="KW-1185">Reference proteome</keyword>
<dbReference type="InterPro" id="IPR036457">
    <property type="entry name" value="PPM-type-like_dom_sf"/>
</dbReference>
<gene>
    <name evidence="1" type="ORF">HPS54_07915</name>
</gene>
<dbReference type="Proteomes" id="UP000820977">
    <property type="component" value="Unassembled WGS sequence"/>
</dbReference>
<dbReference type="SUPFAM" id="SSF81606">
    <property type="entry name" value="PP2C-like"/>
    <property type="match status" value="1"/>
</dbReference>
<evidence type="ECO:0000313" key="2">
    <source>
        <dbReference type="Proteomes" id="UP000820977"/>
    </source>
</evidence>
<sequence length="277" mass="31497">MEIIEKTIIGKRTQQECEDGITVNDRFVAVIDGSTSKTAARIDSSMSNGRFCMETIKAFIDSMPAKTSMEEFCKGITNAIYRIYAEYGYDINRLRAMPTERATASAVIYSRHHRQVWLVGDCHCTVDGTYYDNPKPYEETIAAKRSAFIKNELHKCKDAYDLQKSIDCLRIKDTGRIHILPELIAACSHQNKNYAVIDGFDMPVNLIKVINVPPQKTEIILASDGYPFIKSNLKQSDEALMQLINTDPLLIDKYQATKGVMKGYNSFDDRSYVRFRD</sequence>
<name>A0ABX2B409_9BACT</name>
<protein>
    <submittedName>
        <fullName evidence="1">Uncharacterized protein</fullName>
    </submittedName>
</protein>
<reference evidence="1 2" key="1">
    <citation type="submission" date="2020-05" db="EMBL/GenBank/DDBJ databases">
        <title>Distinct polysaccharide utilization as determinants for interspecies competition between intestinal Prevotella spp.</title>
        <authorList>
            <person name="Galvez E.J.C."/>
            <person name="Iljazovic A."/>
            <person name="Strowig T."/>
        </authorList>
    </citation>
    <scope>NUCLEOTIDE SEQUENCE [LARGE SCALE GENOMIC DNA]</scope>
    <source>
        <strain evidence="1 2">PCHR</strain>
    </source>
</reference>
<dbReference type="RefSeq" id="WP_172344901.1">
    <property type="nucleotide sequence ID" value="NZ_CASYYZ010000124.1"/>
</dbReference>